<evidence type="ECO:0000256" key="3">
    <source>
        <dbReference type="ARBA" id="ARBA00022729"/>
    </source>
</evidence>
<evidence type="ECO:0000256" key="2">
    <source>
        <dbReference type="ARBA" id="ARBA00022525"/>
    </source>
</evidence>
<keyword evidence="1" id="KW-0134">Cell wall</keyword>
<keyword evidence="2" id="KW-0964">Secreted</keyword>
<keyword evidence="5" id="KW-0472">Membrane</keyword>
<evidence type="ECO:0000256" key="5">
    <source>
        <dbReference type="SAM" id="Phobius"/>
    </source>
</evidence>
<dbReference type="Proteomes" id="UP000824056">
    <property type="component" value="Unassembled WGS sequence"/>
</dbReference>
<dbReference type="InterPro" id="IPR019931">
    <property type="entry name" value="LPXTG_anchor"/>
</dbReference>
<keyword evidence="5" id="KW-1133">Transmembrane helix</keyword>
<feature type="transmembrane region" description="Helical" evidence="5">
    <location>
        <begin position="38"/>
        <end position="59"/>
    </location>
</feature>
<proteinExistence type="predicted"/>
<evidence type="ECO:0000256" key="4">
    <source>
        <dbReference type="ARBA" id="ARBA00023088"/>
    </source>
</evidence>
<dbReference type="PROSITE" id="PS50847">
    <property type="entry name" value="GRAM_POS_ANCHORING"/>
    <property type="match status" value="1"/>
</dbReference>
<name>A0A9D2FRE0_9FIRM</name>
<keyword evidence="3" id="KW-0732">Signal</keyword>
<keyword evidence="5" id="KW-0812">Transmembrane</keyword>
<evidence type="ECO:0000256" key="1">
    <source>
        <dbReference type="ARBA" id="ARBA00022512"/>
    </source>
</evidence>
<gene>
    <name evidence="7" type="ORF">H9809_08865</name>
</gene>
<feature type="domain" description="Gram-positive cocci surface proteins LPxTG" evidence="6">
    <location>
        <begin position="29"/>
        <end position="62"/>
    </location>
</feature>
<comment type="caution">
    <text evidence="7">The sequence shown here is derived from an EMBL/GenBank/DDBJ whole genome shotgun (WGS) entry which is preliminary data.</text>
</comment>
<evidence type="ECO:0000313" key="7">
    <source>
        <dbReference type="EMBL" id="HIZ65989.1"/>
    </source>
</evidence>
<evidence type="ECO:0000259" key="6">
    <source>
        <dbReference type="PROSITE" id="PS50847"/>
    </source>
</evidence>
<dbReference type="NCBIfam" id="TIGR01167">
    <property type="entry name" value="LPXTG_anchor"/>
    <property type="match status" value="1"/>
</dbReference>
<evidence type="ECO:0000313" key="8">
    <source>
        <dbReference type="Proteomes" id="UP000824056"/>
    </source>
</evidence>
<reference evidence="7" key="1">
    <citation type="journal article" date="2021" name="PeerJ">
        <title>Extensive microbial diversity within the chicken gut microbiome revealed by metagenomics and culture.</title>
        <authorList>
            <person name="Gilroy R."/>
            <person name="Ravi A."/>
            <person name="Getino M."/>
            <person name="Pursley I."/>
            <person name="Horton D.L."/>
            <person name="Alikhan N.F."/>
            <person name="Baker D."/>
            <person name="Gharbi K."/>
            <person name="Hall N."/>
            <person name="Watson M."/>
            <person name="Adriaenssens E.M."/>
            <person name="Foster-Nyarko E."/>
            <person name="Jarju S."/>
            <person name="Secka A."/>
            <person name="Antonio M."/>
            <person name="Oren A."/>
            <person name="Chaudhuri R.R."/>
            <person name="La Ragione R."/>
            <person name="Hildebrand F."/>
            <person name="Pallen M.J."/>
        </authorList>
    </citation>
    <scope>NUCLEOTIDE SEQUENCE</scope>
    <source>
        <strain evidence="7">1068</strain>
    </source>
</reference>
<reference evidence="7" key="2">
    <citation type="submission" date="2021-04" db="EMBL/GenBank/DDBJ databases">
        <authorList>
            <person name="Gilroy R."/>
        </authorList>
    </citation>
    <scope>NUCLEOTIDE SEQUENCE</scope>
    <source>
        <strain evidence="7">1068</strain>
    </source>
</reference>
<accession>A0A9D2FRE0</accession>
<protein>
    <submittedName>
        <fullName evidence="7">LPXTG cell wall anchor domain-containing protein</fullName>
    </submittedName>
</protein>
<keyword evidence="4" id="KW-0572">Peptidoglycan-anchor</keyword>
<organism evidence="7 8">
    <name type="scientific">Candidatus Blautia pullicola</name>
    <dbReference type="NCBI Taxonomy" id="2838498"/>
    <lineage>
        <taxon>Bacteria</taxon>
        <taxon>Bacillati</taxon>
        <taxon>Bacillota</taxon>
        <taxon>Clostridia</taxon>
        <taxon>Lachnospirales</taxon>
        <taxon>Lachnospiraceae</taxon>
        <taxon>Blautia</taxon>
    </lineage>
</organism>
<feature type="non-terminal residue" evidence="7">
    <location>
        <position position="62"/>
    </location>
</feature>
<dbReference type="AlphaFoldDB" id="A0A9D2FRE0"/>
<dbReference type="EMBL" id="DXBG01000205">
    <property type="protein sequence ID" value="HIZ65989.1"/>
    <property type="molecule type" value="Genomic_DNA"/>
</dbReference>
<sequence>MNRFKKQSETTVTGSLVDSNKANSINTNFPQTGDNTQVVLWAALLAGAILVIAGSLIVYKKK</sequence>